<feature type="transmembrane region" description="Helical" evidence="6">
    <location>
        <begin position="43"/>
        <end position="61"/>
    </location>
</feature>
<organism evidence="8 9">
    <name type="scientific">Laribacter hongkongensis</name>
    <dbReference type="NCBI Taxonomy" id="168471"/>
    <lineage>
        <taxon>Bacteria</taxon>
        <taxon>Pseudomonadati</taxon>
        <taxon>Pseudomonadota</taxon>
        <taxon>Betaproteobacteria</taxon>
        <taxon>Neisseriales</taxon>
        <taxon>Aquaspirillaceae</taxon>
        <taxon>Laribacter</taxon>
    </lineage>
</organism>
<feature type="transmembrane region" description="Helical" evidence="6">
    <location>
        <begin position="100"/>
        <end position="119"/>
    </location>
</feature>
<dbReference type="SUPFAM" id="SSF103481">
    <property type="entry name" value="Multidrug resistance efflux transporter EmrE"/>
    <property type="match status" value="2"/>
</dbReference>
<dbReference type="InterPro" id="IPR000620">
    <property type="entry name" value="EamA_dom"/>
</dbReference>
<feature type="transmembrane region" description="Helical" evidence="6">
    <location>
        <begin position="160"/>
        <end position="176"/>
    </location>
</feature>
<gene>
    <name evidence="8" type="ORF">LHGZ1_3162</name>
</gene>
<evidence type="ECO:0000259" key="7">
    <source>
        <dbReference type="Pfam" id="PF00892"/>
    </source>
</evidence>
<evidence type="ECO:0000256" key="4">
    <source>
        <dbReference type="ARBA" id="ARBA00022989"/>
    </source>
</evidence>
<dbReference type="InterPro" id="IPR050638">
    <property type="entry name" value="AA-Vitamin_Transporters"/>
</dbReference>
<evidence type="ECO:0000256" key="3">
    <source>
        <dbReference type="ARBA" id="ARBA00022692"/>
    </source>
</evidence>
<keyword evidence="3 6" id="KW-0812">Transmembrane</keyword>
<dbReference type="GO" id="GO:0005886">
    <property type="term" value="C:plasma membrane"/>
    <property type="evidence" value="ECO:0007669"/>
    <property type="project" value="UniProtKB-SubCell"/>
</dbReference>
<feature type="transmembrane region" description="Helical" evidence="6">
    <location>
        <begin position="275"/>
        <end position="293"/>
    </location>
</feature>
<dbReference type="PANTHER" id="PTHR32322">
    <property type="entry name" value="INNER MEMBRANE TRANSPORTER"/>
    <property type="match status" value="1"/>
</dbReference>
<name>A0A248LPA5_9NEIS</name>
<feature type="transmembrane region" description="Helical" evidence="6">
    <location>
        <begin position="251"/>
        <end position="269"/>
    </location>
</feature>
<keyword evidence="2" id="KW-1003">Cell membrane</keyword>
<feature type="domain" description="EamA" evidence="7">
    <location>
        <begin position="9"/>
        <end position="142"/>
    </location>
</feature>
<reference evidence="9" key="1">
    <citation type="submission" date="2017-06" db="EMBL/GenBank/DDBJ databases">
        <title>Whole genome sequence of Laribacter hongkongensis LHGZ1.</title>
        <authorList>
            <person name="Chen D."/>
            <person name="Wu H."/>
            <person name="Chen J."/>
        </authorList>
    </citation>
    <scope>NUCLEOTIDE SEQUENCE [LARGE SCALE GENOMIC DNA]</scope>
    <source>
        <strain evidence="9">LHGZ1</strain>
    </source>
</reference>
<protein>
    <submittedName>
        <fullName evidence="8">DUF6 domain containing protein</fullName>
    </submittedName>
</protein>
<keyword evidence="4 6" id="KW-1133">Transmembrane helix</keyword>
<accession>A0A248LPA5</accession>
<feature type="transmembrane region" description="Helical" evidence="6">
    <location>
        <begin position="188"/>
        <end position="206"/>
    </location>
</feature>
<dbReference type="Proteomes" id="UP000197424">
    <property type="component" value="Chromosome"/>
</dbReference>
<evidence type="ECO:0000256" key="1">
    <source>
        <dbReference type="ARBA" id="ARBA00004651"/>
    </source>
</evidence>
<feature type="domain" description="EamA" evidence="7">
    <location>
        <begin position="157"/>
        <end position="292"/>
    </location>
</feature>
<keyword evidence="5 6" id="KW-0472">Membrane</keyword>
<dbReference type="PANTHER" id="PTHR32322:SF18">
    <property type="entry name" value="S-ADENOSYLMETHIONINE_S-ADENOSYLHOMOCYSTEINE TRANSPORTER"/>
    <property type="match status" value="1"/>
</dbReference>
<evidence type="ECO:0000313" key="9">
    <source>
        <dbReference type="Proteomes" id="UP000197424"/>
    </source>
</evidence>
<evidence type="ECO:0000313" key="8">
    <source>
        <dbReference type="EMBL" id="ASJ25993.1"/>
    </source>
</evidence>
<evidence type="ECO:0000256" key="2">
    <source>
        <dbReference type="ARBA" id="ARBA00022475"/>
    </source>
</evidence>
<evidence type="ECO:0000256" key="5">
    <source>
        <dbReference type="ARBA" id="ARBA00023136"/>
    </source>
</evidence>
<feature type="transmembrane region" description="Helical" evidence="6">
    <location>
        <begin position="128"/>
        <end position="148"/>
    </location>
</feature>
<dbReference type="Pfam" id="PF00892">
    <property type="entry name" value="EamA"/>
    <property type="match status" value="2"/>
</dbReference>
<proteinExistence type="predicted"/>
<feature type="transmembrane region" description="Helical" evidence="6">
    <location>
        <begin position="218"/>
        <end position="239"/>
    </location>
</feature>
<dbReference type="RefSeq" id="WP_088862028.1">
    <property type="nucleotide sequence ID" value="NZ_CP022115.1"/>
</dbReference>
<comment type="subcellular location">
    <subcellularLocation>
        <location evidence="1">Cell membrane</location>
        <topology evidence="1">Multi-pass membrane protein</topology>
    </subcellularLocation>
</comment>
<evidence type="ECO:0000256" key="6">
    <source>
        <dbReference type="SAM" id="Phobius"/>
    </source>
</evidence>
<dbReference type="EMBL" id="CP022115">
    <property type="protein sequence ID" value="ASJ25993.1"/>
    <property type="molecule type" value="Genomic_DNA"/>
</dbReference>
<dbReference type="InterPro" id="IPR037185">
    <property type="entry name" value="EmrE-like"/>
</dbReference>
<dbReference type="AlphaFoldDB" id="A0A248LPA5"/>
<dbReference type="OrthoDB" id="4167046at2"/>
<feature type="transmembrane region" description="Helical" evidence="6">
    <location>
        <begin position="73"/>
        <end position="94"/>
    </location>
</feature>
<sequence>MKSRPFIVACLLLTLTSLFWSGNFVLARAMHAALPPMALSFGRWLIAFVLLAPFALPRAWRDRRLLWKQRGRLLLLAALGVAGFNSLVYTGVQFTTATNAVLLNSFIPILTVAFGALFFRQGLHGRQVAGLMLSFAGVLLIISRGEWARLAGLDLNRGDLIVFVAMVFWAVYTLAIKEVDSRIDRLGLLGVLVGLGVLIIAPLYAWEHAGGRTFELNVATLATFAYVGTLPSVAAYFFFNLGVGAIGPARAAMFIHLMPAFGALLSVAFLGEAFYLYHALGIAGILAGVGLSTRGR</sequence>